<dbReference type="SUPFAM" id="SSF52540">
    <property type="entry name" value="P-loop containing nucleoside triphosphate hydrolases"/>
    <property type="match status" value="2"/>
</dbReference>
<evidence type="ECO:0000256" key="1">
    <source>
        <dbReference type="ARBA" id="ARBA00022741"/>
    </source>
</evidence>
<reference evidence="4 5" key="1">
    <citation type="submission" date="2014-12" db="EMBL/GenBank/DDBJ databases">
        <title>Draft genome sequence of Terrisporobacter sp. 08-306576, isolated from the blood culture of a bacteremia patient.</title>
        <authorList>
            <person name="Lund L.C."/>
            <person name="Sydenham T.V."/>
            <person name="Hogh S.V."/>
            <person name="Skov M.N."/>
            <person name="Kemp M."/>
            <person name="Justesen U.S."/>
        </authorList>
    </citation>
    <scope>NUCLEOTIDE SEQUENCE [LARGE SCALE GENOMIC DNA]</scope>
    <source>
        <strain evidence="4 5">08-306576</strain>
    </source>
</reference>
<name>A0A0B3W554_9FIRM</name>
<dbReference type="AlphaFoldDB" id="A0A0B3W554"/>
<dbReference type="EMBL" id="JWHR01000070">
    <property type="protein sequence ID" value="KHS57547.1"/>
    <property type="molecule type" value="Genomic_DNA"/>
</dbReference>
<gene>
    <name evidence="4" type="ORF">QX51_07690</name>
</gene>
<sequence length="533" mass="60586">MEKFALEIRNLNKYFGKVQVLHDINLQIKKGEIHGIIGPNGSGKSTFMNILFGNSVIKHSGGYEGEIIVDGNRINMDSPQKSIKCGMGMIHQEFTLLPEMSVSENIKLTRENKIKSTEKILGKNLAYIDKNKNNKEAKVILQKLGFNIDADLLIKNLSVNAMQFVEIAREIDNDKLKILFLDEPTAVLNEEDSTKLMKVMRDLADNGMTIIFVSHRLHEIKEICDRVTVLRDGHVVSQYKREEMTLKKLTHAMMGYEVIKTKREKRENENKSILTMKNFFVNMPGEDIRGIDLDIKKGEILGVTSLSGHGKLGLGYGIMGLFPYEGTVMMEDEIIDVSNIRESINKGIFLIPDDRKKMGLLMEHSIEDNIVFSGLYGKNKFLKKSMRLFKTKDKEKINDTVENYIERLEIKCVNKHQEVRQLSGGNQQKICIARALCMNPKILFLLEPTRGVDIGSKEKILDMIIEINEKNNMTVVVISSELEELKRISDRVAVLCEGRLSNILPPNSSDEEFTLAYTGEGEYYENQEASNNN</sequence>
<feature type="domain" description="ABC transporter" evidence="3">
    <location>
        <begin position="6"/>
        <end position="257"/>
    </location>
</feature>
<dbReference type="CDD" id="cd03215">
    <property type="entry name" value="ABC_Carb_Monos_II"/>
    <property type="match status" value="1"/>
</dbReference>
<dbReference type="RefSeq" id="WP_039679326.1">
    <property type="nucleotide sequence ID" value="NZ_JWHR01000070.1"/>
</dbReference>
<dbReference type="InterPro" id="IPR003439">
    <property type="entry name" value="ABC_transporter-like_ATP-bd"/>
</dbReference>
<dbReference type="PANTHER" id="PTHR43790">
    <property type="entry name" value="CARBOHYDRATE TRANSPORT ATP-BINDING PROTEIN MG119-RELATED"/>
    <property type="match status" value="1"/>
</dbReference>
<dbReference type="STRING" id="1577792.QX51_07690"/>
<comment type="caution">
    <text evidence="4">The sequence shown here is derived from an EMBL/GenBank/DDBJ whole genome shotgun (WGS) entry which is preliminary data.</text>
</comment>
<accession>A0A0B3W554</accession>
<dbReference type="SMART" id="SM00382">
    <property type="entry name" value="AAA"/>
    <property type="match status" value="2"/>
</dbReference>
<evidence type="ECO:0000256" key="2">
    <source>
        <dbReference type="ARBA" id="ARBA00022840"/>
    </source>
</evidence>
<proteinExistence type="predicted"/>
<dbReference type="InterPro" id="IPR050107">
    <property type="entry name" value="ABC_carbohydrate_import_ATPase"/>
</dbReference>
<protein>
    <submittedName>
        <fullName evidence="4">Sugar ABC transporter ATP-binding protein</fullName>
    </submittedName>
</protein>
<dbReference type="InterPro" id="IPR003593">
    <property type="entry name" value="AAA+_ATPase"/>
</dbReference>
<dbReference type="Gene3D" id="3.40.50.300">
    <property type="entry name" value="P-loop containing nucleotide triphosphate hydrolases"/>
    <property type="match status" value="2"/>
</dbReference>
<evidence type="ECO:0000259" key="3">
    <source>
        <dbReference type="PROSITE" id="PS50893"/>
    </source>
</evidence>
<dbReference type="PANTHER" id="PTHR43790:SF4">
    <property type="entry name" value="GUANOSINE IMPORT ATP-BINDING PROTEIN NUPO"/>
    <property type="match status" value="1"/>
</dbReference>
<evidence type="ECO:0000313" key="5">
    <source>
        <dbReference type="Proteomes" id="UP000031189"/>
    </source>
</evidence>
<evidence type="ECO:0000313" key="4">
    <source>
        <dbReference type="EMBL" id="KHS57547.1"/>
    </source>
</evidence>
<keyword evidence="5" id="KW-1185">Reference proteome</keyword>
<dbReference type="GO" id="GO:0005524">
    <property type="term" value="F:ATP binding"/>
    <property type="evidence" value="ECO:0007669"/>
    <property type="project" value="UniProtKB-KW"/>
</dbReference>
<dbReference type="Pfam" id="PF00005">
    <property type="entry name" value="ABC_tran"/>
    <property type="match status" value="2"/>
</dbReference>
<keyword evidence="2 4" id="KW-0067">ATP-binding</keyword>
<dbReference type="OrthoDB" id="9771863at2"/>
<dbReference type="PROSITE" id="PS50893">
    <property type="entry name" value="ABC_TRANSPORTER_2"/>
    <property type="match status" value="2"/>
</dbReference>
<dbReference type="InterPro" id="IPR017871">
    <property type="entry name" value="ABC_transporter-like_CS"/>
</dbReference>
<dbReference type="CDD" id="cd03216">
    <property type="entry name" value="ABC_Carb_Monos_I"/>
    <property type="match status" value="1"/>
</dbReference>
<dbReference type="Proteomes" id="UP000031189">
    <property type="component" value="Unassembled WGS sequence"/>
</dbReference>
<feature type="domain" description="ABC transporter" evidence="3">
    <location>
        <begin position="273"/>
        <end position="522"/>
    </location>
</feature>
<dbReference type="GO" id="GO:0016887">
    <property type="term" value="F:ATP hydrolysis activity"/>
    <property type="evidence" value="ECO:0007669"/>
    <property type="project" value="InterPro"/>
</dbReference>
<dbReference type="InterPro" id="IPR027417">
    <property type="entry name" value="P-loop_NTPase"/>
</dbReference>
<dbReference type="PROSITE" id="PS00211">
    <property type="entry name" value="ABC_TRANSPORTER_1"/>
    <property type="match status" value="1"/>
</dbReference>
<organism evidence="4 5">
    <name type="scientific">Terrisporobacter othiniensis</name>
    <dbReference type="NCBI Taxonomy" id="1577792"/>
    <lineage>
        <taxon>Bacteria</taxon>
        <taxon>Bacillati</taxon>
        <taxon>Bacillota</taxon>
        <taxon>Clostridia</taxon>
        <taxon>Peptostreptococcales</taxon>
        <taxon>Peptostreptococcaceae</taxon>
        <taxon>Terrisporobacter</taxon>
    </lineage>
</organism>
<keyword evidence="1" id="KW-0547">Nucleotide-binding</keyword>